<dbReference type="KEGG" id="mars:A8C75_20720"/>
<keyword evidence="7 8" id="KW-0472">Membrane</keyword>
<evidence type="ECO:0000256" key="7">
    <source>
        <dbReference type="ARBA" id="ARBA00023136"/>
    </source>
</evidence>
<dbReference type="GO" id="GO:0006835">
    <property type="term" value="P:dicarboxylic acid transport"/>
    <property type="evidence" value="ECO:0007669"/>
    <property type="project" value="TreeGrafter"/>
</dbReference>
<evidence type="ECO:0000256" key="5">
    <source>
        <dbReference type="ARBA" id="ARBA00022847"/>
    </source>
</evidence>
<accession>A0A1A9F3V8</accession>
<evidence type="ECO:0000256" key="6">
    <source>
        <dbReference type="ARBA" id="ARBA00022989"/>
    </source>
</evidence>
<evidence type="ECO:0000313" key="10">
    <source>
        <dbReference type="Proteomes" id="UP000078070"/>
    </source>
</evidence>
<sequence>MTTTISQTGNVFFWKKLHIWQKVMIGLVLGTITGVILGESATVLQPIGKAFIASIKMLVVPLIFVSLVCGVTAVKDVTRMGRIGVKTFVTYIVTTSLAIPIGLALAIWLEPGKGMDLGHATSIEVSAAPSIIDTLLGIIPTNPFAAFATGNVLQIILFAILLGIAINLVGEKAEPVRKMFDSFADVMYKLTDIVISFAPFGVFALIATTAGTYGLEVLLPLGKVILGVYLGCIIHAVVTLGGGLALLTRLNPIQFFKGIFEAQLVAFSTTTAAGTLPVTMACARQNLGVSKDIASFVLPVGTTINLDGTALYQALTAVFIAQAYGIDLGMTEYVMILLTAVLASIGTASVPGGGLIVLSLVLTSVGLPLEGIALVAGIDRILDMARTTINVTGDAAVAVFIAHSEGELDKDIYNNKPA</sequence>
<dbReference type="RefSeq" id="WP_067386258.1">
    <property type="nucleotide sequence ID" value="NZ_CP015839.1"/>
</dbReference>
<gene>
    <name evidence="9" type="ORF">A8C75_20720</name>
</gene>
<dbReference type="InterPro" id="IPR018107">
    <property type="entry name" value="Na-dicarboxylate_symporter_CS"/>
</dbReference>
<dbReference type="InterPro" id="IPR001991">
    <property type="entry name" value="Na-dicarboxylate_symporter"/>
</dbReference>
<dbReference type="InterPro" id="IPR036458">
    <property type="entry name" value="Na:dicarbo_symporter_sf"/>
</dbReference>
<feature type="transmembrane region" description="Helical" evidence="8">
    <location>
        <begin position="190"/>
        <end position="213"/>
    </location>
</feature>
<reference evidence="10" key="1">
    <citation type="submission" date="2016-05" db="EMBL/GenBank/DDBJ databases">
        <authorList>
            <person name="Baek K."/>
            <person name="Yang S.-J."/>
        </authorList>
    </citation>
    <scope>NUCLEOTIDE SEQUENCE [LARGE SCALE GENOMIC DNA]</scope>
    <source>
        <strain evidence="10">ST58-10</strain>
    </source>
</reference>
<keyword evidence="4 8" id="KW-0812">Transmembrane</keyword>
<evidence type="ECO:0000256" key="2">
    <source>
        <dbReference type="ARBA" id="ARBA00022448"/>
    </source>
</evidence>
<dbReference type="FunFam" id="1.10.3860.10:FF:000001">
    <property type="entry name" value="C4-dicarboxylate transport protein"/>
    <property type="match status" value="1"/>
</dbReference>
<dbReference type="Gene3D" id="1.10.3860.10">
    <property type="entry name" value="Sodium:dicarboxylate symporter"/>
    <property type="match status" value="1"/>
</dbReference>
<dbReference type="GO" id="GO:0015293">
    <property type="term" value="F:symporter activity"/>
    <property type="evidence" value="ECO:0007669"/>
    <property type="project" value="UniProtKB-KW"/>
</dbReference>
<proteinExistence type="predicted"/>
<evidence type="ECO:0000256" key="4">
    <source>
        <dbReference type="ARBA" id="ARBA00022692"/>
    </source>
</evidence>
<feature type="transmembrane region" description="Helical" evidence="8">
    <location>
        <begin position="85"/>
        <end position="109"/>
    </location>
</feature>
<feature type="transmembrane region" description="Helical" evidence="8">
    <location>
        <begin position="333"/>
        <end position="350"/>
    </location>
</feature>
<name>A0A1A9F3V8_9GAMM</name>
<dbReference type="PANTHER" id="PTHR42865">
    <property type="entry name" value="PROTON/GLUTAMATE-ASPARTATE SYMPORTER"/>
    <property type="match status" value="1"/>
</dbReference>
<dbReference type="GO" id="GO:0005886">
    <property type="term" value="C:plasma membrane"/>
    <property type="evidence" value="ECO:0007669"/>
    <property type="project" value="UniProtKB-SubCell"/>
</dbReference>
<organism evidence="9 10">
    <name type="scientific">Marinobacterium aestuarii</name>
    <dbReference type="NCBI Taxonomy" id="1821621"/>
    <lineage>
        <taxon>Bacteria</taxon>
        <taxon>Pseudomonadati</taxon>
        <taxon>Pseudomonadota</taxon>
        <taxon>Gammaproteobacteria</taxon>
        <taxon>Oceanospirillales</taxon>
        <taxon>Oceanospirillaceae</taxon>
        <taxon>Marinobacterium</taxon>
    </lineage>
</organism>
<keyword evidence="3" id="KW-1003">Cell membrane</keyword>
<keyword evidence="6 8" id="KW-1133">Transmembrane helix</keyword>
<dbReference type="AlphaFoldDB" id="A0A1A9F3V8"/>
<feature type="transmembrane region" description="Helical" evidence="8">
    <location>
        <begin position="50"/>
        <end position="73"/>
    </location>
</feature>
<comment type="subcellular location">
    <subcellularLocation>
        <location evidence="1">Cell membrane</location>
        <topology evidence="1">Multi-pass membrane protein</topology>
    </subcellularLocation>
</comment>
<dbReference type="Pfam" id="PF00375">
    <property type="entry name" value="SDF"/>
    <property type="match status" value="1"/>
</dbReference>
<evidence type="ECO:0000256" key="1">
    <source>
        <dbReference type="ARBA" id="ARBA00004651"/>
    </source>
</evidence>
<dbReference type="EMBL" id="CP015839">
    <property type="protein sequence ID" value="ANG64660.1"/>
    <property type="molecule type" value="Genomic_DNA"/>
</dbReference>
<dbReference type="OrthoDB" id="9766690at2"/>
<keyword evidence="5" id="KW-0769">Symport</keyword>
<feature type="transmembrane region" description="Helical" evidence="8">
    <location>
        <begin position="225"/>
        <end position="247"/>
    </location>
</feature>
<evidence type="ECO:0000313" key="9">
    <source>
        <dbReference type="EMBL" id="ANG64660.1"/>
    </source>
</evidence>
<evidence type="ECO:0000256" key="3">
    <source>
        <dbReference type="ARBA" id="ARBA00022475"/>
    </source>
</evidence>
<keyword evidence="2" id="KW-0813">Transport</keyword>
<feature type="transmembrane region" description="Helical" evidence="8">
    <location>
        <begin position="23"/>
        <end position="44"/>
    </location>
</feature>
<dbReference type="SUPFAM" id="SSF118215">
    <property type="entry name" value="Proton glutamate symport protein"/>
    <property type="match status" value="1"/>
</dbReference>
<feature type="transmembrane region" description="Helical" evidence="8">
    <location>
        <begin position="144"/>
        <end position="169"/>
    </location>
</feature>
<dbReference type="Proteomes" id="UP000078070">
    <property type="component" value="Chromosome"/>
</dbReference>
<dbReference type="PRINTS" id="PR00173">
    <property type="entry name" value="EDTRNSPORT"/>
</dbReference>
<reference evidence="9 10" key="2">
    <citation type="journal article" date="2018" name="Int. J. Syst. Evol. Microbiol.">
        <title>Marinobacterium aestuarii sp. nov., a benzene-degrading marine bacterium isolated from estuary sediment.</title>
        <authorList>
            <person name="Bae S.S."/>
            <person name="Jung J."/>
            <person name="Chung D."/>
            <person name="Baek K."/>
        </authorList>
    </citation>
    <scope>NUCLEOTIDE SEQUENCE [LARGE SCALE GENOMIC DNA]</scope>
    <source>
        <strain evidence="9 10">ST58-10</strain>
    </source>
</reference>
<protein>
    <submittedName>
        <fullName evidence="9">Sodium:dicarboxylate symporter</fullName>
    </submittedName>
</protein>
<dbReference type="STRING" id="1821621.A8C75_20720"/>
<dbReference type="PROSITE" id="PS00714">
    <property type="entry name" value="NA_DICARBOXYL_SYMP_2"/>
    <property type="match status" value="1"/>
</dbReference>
<dbReference type="PANTHER" id="PTHR42865:SF7">
    <property type="entry name" value="PROTON_GLUTAMATE-ASPARTATE SYMPORTER"/>
    <property type="match status" value="1"/>
</dbReference>
<evidence type="ECO:0000256" key="8">
    <source>
        <dbReference type="SAM" id="Phobius"/>
    </source>
</evidence>
<keyword evidence="10" id="KW-1185">Reference proteome</keyword>
<feature type="transmembrane region" description="Helical" evidence="8">
    <location>
        <begin position="356"/>
        <end position="378"/>
    </location>
</feature>